<reference evidence="1 2" key="1">
    <citation type="journal article" date="2015" name="Stand. Genomic Sci.">
        <title>Genomic Encyclopedia of Bacterial and Archaeal Type Strains, Phase III: the genomes of soil and plant-associated and newly described type strains.</title>
        <authorList>
            <person name="Whitman W.B."/>
            <person name="Woyke T."/>
            <person name="Klenk H.P."/>
            <person name="Zhou Y."/>
            <person name="Lilburn T.G."/>
            <person name="Beck B.J."/>
            <person name="De Vos P."/>
            <person name="Vandamme P."/>
            <person name="Eisen J.A."/>
            <person name="Garrity G."/>
            <person name="Hugenholtz P."/>
            <person name="Kyrpides N.C."/>
        </authorList>
    </citation>
    <scope>NUCLEOTIDE SEQUENCE [LARGE SCALE GENOMIC DNA]</scope>
    <source>
        <strain evidence="1 2">CGMCC 1.2546</strain>
    </source>
</reference>
<comment type="caution">
    <text evidence="1">The sequence shown here is derived from an EMBL/GenBank/DDBJ whole genome shotgun (WGS) entry which is preliminary data.</text>
</comment>
<dbReference type="EMBL" id="VLKT01000036">
    <property type="protein sequence ID" value="TWI29510.1"/>
    <property type="molecule type" value="Genomic_DNA"/>
</dbReference>
<dbReference type="Pfam" id="PF08843">
    <property type="entry name" value="AbiEii"/>
    <property type="match status" value="1"/>
</dbReference>
<dbReference type="RefSeq" id="WP_145721039.1">
    <property type="nucleotide sequence ID" value="NZ_BSPF01000004.1"/>
</dbReference>
<organism evidence="1 2">
    <name type="scientific">Mesorhizobium tianshanense</name>
    <dbReference type="NCBI Taxonomy" id="39844"/>
    <lineage>
        <taxon>Bacteria</taxon>
        <taxon>Pseudomonadati</taxon>
        <taxon>Pseudomonadota</taxon>
        <taxon>Alphaproteobacteria</taxon>
        <taxon>Hyphomicrobiales</taxon>
        <taxon>Phyllobacteriaceae</taxon>
        <taxon>Mesorhizobium</taxon>
    </lineage>
</organism>
<evidence type="ECO:0000313" key="1">
    <source>
        <dbReference type="EMBL" id="TWI29510.1"/>
    </source>
</evidence>
<dbReference type="AlphaFoldDB" id="A0A562NBN2"/>
<proteinExistence type="predicted"/>
<evidence type="ECO:0000313" key="2">
    <source>
        <dbReference type="Proteomes" id="UP000317122"/>
    </source>
</evidence>
<keyword evidence="1" id="KW-0808">Transferase</keyword>
<gene>
    <name evidence="1" type="ORF">IQ26_05092</name>
</gene>
<dbReference type="InterPro" id="IPR014942">
    <property type="entry name" value="AbiEii"/>
</dbReference>
<protein>
    <submittedName>
        <fullName evidence="1">Nucleotidyltransferase AbiEii toxin of type IV toxin-antitoxin system</fullName>
    </submittedName>
</protein>
<dbReference type="OrthoDB" id="7585025at2"/>
<name>A0A562NBN2_9HYPH</name>
<sequence>MAKIVPSDPQSAADYEDRTTKAVKSVLVEIGQILGSFKGKFAVIGGAVPWLLLDNEDMPHVGTLDVDLGLDPEALGDGEYVTLVEALMAQGYKQREELRRFQLVREVPVDDGGTPIDIVVDFLMPRDAEIVKNRPPILSDFAVQRADGADLALRFYQLVAISGDMPEGGTNRVEIAVCSIPALLAMKGYALNGRHKQKDAYDIYYCIRNYPDGIEALAEACKPLLEHESGAQGYKYIADKFDTAEGYGATSVRKFVAETDILDGRTPEQWQQDAFGQIDAWLRALGLRG</sequence>
<dbReference type="GO" id="GO:0016740">
    <property type="term" value="F:transferase activity"/>
    <property type="evidence" value="ECO:0007669"/>
    <property type="project" value="UniProtKB-KW"/>
</dbReference>
<keyword evidence="2" id="KW-1185">Reference proteome</keyword>
<accession>A0A562NBN2</accession>
<dbReference type="Proteomes" id="UP000317122">
    <property type="component" value="Unassembled WGS sequence"/>
</dbReference>